<dbReference type="InterPro" id="IPR011009">
    <property type="entry name" value="Kinase-like_dom_sf"/>
</dbReference>
<dbReference type="InterPro" id="IPR000719">
    <property type="entry name" value="Prot_kinase_dom"/>
</dbReference>
<dbReference type="STRING" id="1561998.A0A1I7TV24"/>
<dbReference type="SUPFAM" id="SSF56112">
    <property type="entry name" value="Protein kinase-like (PK-like)"/>
    <property type="match status" value="1"/>
</dbReference>
<dbReference type="FunFam" id="1.10.510.10:FF:001002">
    <property type="entry name" value="Protein CBG10779"/>
    <property type="match status" value="1"/>
</dbReference>
<organism evidence="3 4">
    <name type="scientific">Caenorhabditis tropicalis</name>
    <dbReference type="NCBI Taxonomy" id="1561998"/>
    <lineage>
        <taxon>Eukaryota</taxon>
        <taxon>Metazoa</taxon>
        <taxon>Ecdysozoa</taxon>
        <taxon>Nematoda</taxon>
        <taxon>Chromadorea</taxon>
        <taxon>Rhabditida</taxon>
        <taxon>Rhabditina</taxon>
        <taxon>Rhabditomorpha</taxon>
        <taxon>Rhabditoidea</taxon>
        <taxon>Rhabditidae</taxon>
        <taxon>Peloderinae</taxon>
        <taxon>Caenorhabditis</taxon>
    </lineage>
</organism>
<dbReference type="Proteomes" id="UP000095282">
    <property type="component" value="Unplaced"/>
</dbReference>
<dbReference type="GO" id="GO:0005524">
    <property type="term" value="F:ATP binding"/>
    <property type="evidence" value="ECO:0007669"/>
    <property type="project" value="InterPro"/>
</dbReference>
<protein>
    <recommendedName>
        <fullName evidence="1">non-specific serine/threonine protein kinase</fullName>
        <ecNumber evidence="1">2.7.11.1</ecNumber>
    </recommendedName>
</protein>
<evidence type="ECO:0000256" key="1">
    <source>
        <dbReference type="ARBA" id="ARBA00012513"/>
    </source>
</evidence>
<dbReference type="Gene3D" id="1.10.510.10">
    <property type="entry name" value="Transferase(Phosphotransferase) domain 1"/>
    <property type="match status" value="1"/>
</dbReference>
<dbReference type="GO" id="GO:0004674">
    <property type="term" value="F:protein serine/threonine kinase activity"/>
    <property type="evidence" value="ECO:0007669"/>
    <property type="project" value="UniProtKB-EC"/>
</dbReference>
<dbReference type="AlphaFoldDB" id="A0A1I7TV24"/>
<evidence type="ECO:0000313" key="4">
    <source>
        <dbReference type="WBParaSite" id="Csp11.Scaffold629.g12071.t1"/>
    </source>
</evidence>
<dbReference type="eggNOG" id="KOG1164">
    <property type="taxonomic scope" value="Eukaryota"/>
</dbReference>
<sequence length="331" mass="38251">MGTVCKDNSENQVIESIGLANGYRILDYKVVRFIAKGAFGAVYQVNHINTLPFALKLETRNADIKNLKMDAVVLRTLLPIRSPYFCRLYFCGRAERFNFIIMTLVGKNLNELRVSFPKQRFSRSSGLQLGIQMISAIQQLHSVGFIHRDVKPANFCISLDNPRQLVMVDFGMCRKYVNEGGTELRHPRWFVHGFKGTVRYAPLAAHHGRDSSRKEDLESVFYVLVEMLVGTLPWMVMEETVHVEHAKQVARTSSLHEFLSGCPKQLVHILFYIDNLRFYDSPDYSLIRGLLNNALEKCSQECPYEWEEEMKQERKKSEYLRSKEEIELEDG</sequence>
<feature type="domain" description="Protein kinase" evidence="2">
    <location>
        <begin position="28"/>
        <end position="320"/>
    </location>
</feature>
<dbReference type="PROSITE" id="PS00108">
    <property type="entry name" value="PROTEIN_KINASE_ST"/>
    <property type="match status" value="1"/>
</dbReference>
<dbReference type="WBParaSite" id="Csp11.Scaffold629.g12071.t1">
    <property type="protein sequence ID" value="Csp11.Scaffold629.g12071.t1"/>
    <property type="gene ID" value="Csp11.Scaffold629.g12071"/>
</dbReference>
<reference evidence="4" key="1">
    <citation type="submission" date="2016-11" db="UniProtKB">
        <authorList>
            <consortium name="WormBaseParasite"/>
        </authorList>
    </citation>
    <scope>IDENTIFICATION</scope>
</reference>
<evidence type="ECO:0000313" key="3">
    <source>
        <dbReference type="Proteomes" id="UP000095282"/>
    </source>
</evidence>
<dbReference type="SMART" id="SM00220">
    <property type="entry name" value="S_TKc"/>
    <property type="match status" value="1"/>
</dbReference>
<dbReference type="InterPro" id="IPR008271">
    <property type="entry name" value="Ser/Thr_kinase_AS"/>
</dbReference>
<dbReference type="PANTHER" id="PTHR11909">
    <property type="entry name" value="CASEIN KINASE-RELATED"/>
    <property type="match status" value="1"/>
</dbReference>
<keyword evidence="3" id="KW-1185">Reference proteome</keyword>
<dbReference type="PROSITE" id="PS50011">
    <property type="entry name" value="PROTEIN_KINASE_DOM"/>
    <property type="match status" value="1"/>
</dbReference>
<accession>A0A1I7TV24</accession>
<dbReference type="Pfam" id="PF00069">
    <property type="entry name" value="Pkinase"/>
    <property type="match status" value="1"/>
</dbReference>
<name>A0A1I7TV24_9PELO</name>
<dbReference type="InterPro" id="IPR050235">
    <property type="entry name" value="CK1_Ser-Thr_kinase"/>
</dbReference>
<proteinExistence type="predicted"/>
<evidence type="ECO:0000259" key="2">
    <source>
        <dbReference type="PROSITE" id="PS50011"/>
    </source>
</evidence>
<dbReference type="EC" id="2.7.11.1" evidence="1"/>